<dbReference type="Pfam" id="PF01872">
    <property type="entry name" value="RibD_C"/>
    <property type="match status" value="1"/>
</dbReference>
<feature type="domain" description="Bacterial bifunctional deaminase-reductase C-terminal" evidence="1">
    <location>
        <begin position="6"/>
        <end position="169"/>
    </location>
</feature>
<dbReference type="InterPro" id="IPR050765">
    <property type="entry name" value="Riboflavin_Biosynth_HTPR"/>
</dbReference>
<comment type="caution">
    <text evidence="2">The sequence shown here is derived from an EMBL/GenBank/DDBJ whole genome shotgun (WGS) entry which is preliminary data.</text>
</comment>
<evidence type="ECO:0000259" key="1">
    <source>
        <dbReference type="Pfam" id="PF01872"/>
    </source>
</evidence>
<dbReference type="PANTHER" id="PTHR38011:SF11">
    <property type="entry name" value="2,5-DIAMINO-6-RIBOSYLAMINO-4(3H)-PYRIMIDINONE 5'-PHOSPHATE REDUCTASE"/>
    <property type="match status" value="1"/>
</dbReference>
<reference evidence="2 3" key="1">
    <citation type="submission" date="2017-07" db="EMBL/GenBank/DDBJ databases">
        <title>Niveispirillum cyanobacteriorum sp. nov., isolated from cyanobacterial aggregates in a eutrophic lake.</title>
        <authorList>
            <person name="Cai H."/>
        </authorList>
    </citation>
    <scope>NUCLEOTIDE SEQUENCE [LARGE SCALE GENOMIC DNA]</scope>
    <source>
        <strain evidence="3">TH1-14</strain>
    </source>
</reference>
<gene>
    <name evidence="2" type="ORF">CHU95_00425</name>
</gene>
<dbReference type="AlphaFoldDB" id="A0A255Z8P5"/>
<dbReference type="EMBL" id="NOXU01000010">
    <property type="protein sequence ID" value="OYQ37819.1"/>
    <property type="molecule type" value="Genomic_DNA"/>
</dbReference>
<dbReference type="GO" id="GO:0009231">
    <property type="term" value="P:riboflavin biosynthetic process"/>
    <property type="evidence" value="ECO:0007669"/>
    <property type="project" value="InterPro"/>
</dbReference>
<dbReference type="InterPro" id="IPR024072">
    <property type="entry name" value="DHFR-like_dom_sf"/>
</dbReference>
<dbReference type="OrthoDB" id="9782335at2"/>
<accession>A0A255Z8P5</accession>
<evidence type="ECO:0000313" key="3">
    <source>
        <dbReference type="Proteomes" id="UP000216998"/>
    </source>
</evidence>
<protein>
    <submittedName>
        <fullName evidence="2">Deaminase</fullName>
    </submittedName>
</protein>
<dbReference type="Proteomes" id="UP000216998">
    <property type="component" value="Unassembled WGS sequence"/>
</dbReference>
<evidence type="ECO:0000313" key="2">
    <source>
        <dbReference type="EMBL" id="OYQ37819.1"/>
    </source>
</evidence>
<organism evidence="2 3">
    <name type="scientific">Niveispirillum lacus</name>
    <dbReference type="NCBI Taxonomy" id="1981099"/>
    <lineage>
        <taxon>Bacteria</taxon>
        <taxon>Pseudomonadati</taxon>
        <taxon>Pseudomonadota</taxon>
        <taxon>Alphaproteobacteria</taxon>
        <taxon>Rhodospirillales</taxon>
        <taxon>Azospirillaceae</taxon>
        <taxon>Niveispirillum</taxon>
    </lineage>
</organism>
<dbReference type="InterPro" id="IPR002734">
    <property type="entry name" value="RibDG_C"/>
</dbReference>
<sequence length="178" mass="19370">MVTGHVFIATSLDGFIARPDGSIDWLLALDGQGEDHGYEDFIRDMDVIIMGRNTFATMCNYRPWPYTRPVLVLSRGPSLGLVPDYLSGQVEPCDTDPAAVMMMLGQRGCRRAYVDGGLVIQSFLQLGLIQDMVVTRVPVLLGEGRSLFGPLAGDVSLTHVSTRCFPSGLVQSTYKVAA</sequence>
<dbReference type="PANTHER" id="PTHR38011">
    <property type="entry name" value="DIHYDROFOLATE REDUCTASE FAMILY PROTEIN (AFU_ORTHOLOGUE AFUA_8G06820)"/>
    <property type="match status" value="1"/>
</dbReference>
<dbReference type="Gene3D" id="3.40.430.10">
    <property type="entry name" value="Dihydrofolate Reductase, subunit A"/>
    <property type="match status" value="1"/>
</dbReference>
<proteinExistence type="predicted"/>
<keyword evidence="3" id="KW-1185">Reference proteome</keyword>
<dbReference type="GO" id="GO:0008703">
    <property type="term" value="F:5-amino-6-(5-phosphoribosylamino)uracil reductase activity"/>
    <property type="evidence" value="ECO:0007669"/>
    <property type="project" value="InterPro"/>
</dbReference>
<name>A0A255Z8P5_9PROT</name>
<dbReference type="SUPFAM" id="SSF53597">
    <property type="entry name" value="Dihydrofolate reductase-like"/>
    <property type="match status" value="1"/>
</dbReference>